<keyword evidence="2" id="KW-0472">Membrane</keyword>
<proteinExistence type="predicted"/>
<feature type="compositionally biased region" description="Low complexity" evidence="1">
    <location>
        <begin position="15"/>
        <end position="38"/>
    </location>
</feature>
<dbReference type="RefSeq" id="WP_203848026.1">
    <property type="nucleotide sequence ID" value="NZ_BAAAVW010000013.1"/>
</dbReference>
<feature type="transmembrane region" description="Helical" evidence="2">
    <location>
        <begin position="81"/>
        <end position="105"/>
    </location>
</feature>
<gene>
    <name evidence="3" type="ORF">Dsi01nite_042870</name>
</gene>
<feature type="transmembrane region" description="Helical" evidence="2">
    <location>
        <begin position="183"/>
        <end position="201"/>
    </location>
</feature>
<name>A0A919PK70_9ACTN</name>
<keyword evidence="2" id="KW-0812">Transmembrane</keyword>
<accession>A0A919PK70</accession>
<feature type="transmembrane region" description="Helical" evidence="2">
    <location>
        <begin position="151"/>
        <end position="171"/>
    </location>
</feature>
<comment type="caution">
    <text evidence="3">The sequence shown here is derived from an EMBL/GenBank/DDBJ whole genome shotgun (WGS) entry which is preliminary data.</text>
</comment>
<evidence type="ECO:0000313" key="4">
    <source>
        <dbReference type="Proteomes" id="UP000660611"/>
    </source>
</evidence>
<dbReference type="AlphaFoldDB" id="A0A919PK70"/>
<evidence type="ECO:0000256" key="1">
    <source>
        <dbReference type="SAM" id="MobiDB-lite"/>
    </source>
</evidence>
<organism evidence="3 4">
    <name type="scientific">Dactylosporangium siamense</name>
    <dbReference type="NCBI Taxonomy" id="685454"/>
    <lineage>
        <taxon>Bacteria</taxon>
        <taxon>Bacillati</taxon>
        <taxon>Actinomycetota</taxon>
        <taxon>Actinomycetes</taxon>
        <taxon>Micromonosporales</taxon>
        <taxon>Micromonosporaceae</taxon>
        <taxon>Dactylosporangium</taxon>
    </lineage>
</organism>
<dbReference type="EMBL" id="BONQ01000066">
    <property type="protein sequence ID" value="GIG46246.1"/>
    <property type="molecule type" value="Genomic_DNA"/>
</dbReference>
<sequence>MTKRKPGTAARADQSSTGPAAEASTGAAAEASTGASSDESVDAPVNAGADGEVFAPDTGFTVPDGVAPVGKAEVAGGPFDLPLTIVALVVAVLLALLLAVFEAFLVPLRVSDLGFSEPGGWNWRLPVSPVLALVTNPLLVWFAIRSTGRPLAALLPAGAWCVVWVLAAAPTAERDLILTDDNWVGLLTLLGGPIVFAVAIYRHVLRRQLAPSANSKATPLAPRSVDR</sequence>
<feature type="region of interest" description="Disordered" evidence="1">
    <location>
        <begin position="1"/>
        <end position="48"/>
    </location>
</feature>
<reference evidence="3" key="1">
    <citation type="submission" date="2021-01" db="EMBL/GenBank/DDBJ databases">
        <title>Whole genome shotgun sequence of Dactylosporangium siamense NBRC 106093.</title>
        <authorList>
            <person name="Komaki H."/>
            <person name="Tamura T."/>
        </authorList>
    </citation>
    <scope>NUCLEOTIDE SEQUENCE</scope>
    <source>
        <strain evidence="3">NBRC 106093</strain>
    </source>
</reference>
<dbReference type="Proteomes" id="UP000660611">
    <property type="component" value="Unassembled WGS sequence"/>
</dbReference>
<evidence type="ECO:0000313" key="3">
    <source>
        <dbReference type="EMBL" id="GIG46246.1"/>
    </source>
</evidence>
<keyword evidence="2" id="KW-1133">Transmembrane helix</keyword>
<evidence type="ECO:0000256" key="2">
    <source>
        <dbReference type="SAM" id="Phobius"/>
    </source>
</evidence>
<keyword evidence="4" id="KW-1185">Reference proteome</keyword>
<feature type="transmembrane region" description="Helical" evidence="2">
    <location>
        <begin position="125"/>
        <end position="144"/>
    </location>
</feature>
<protein>
    <submittedName>
        <fullName evidence="3">Uncharacterized protein</fullName>
    </submittedName>
</protein>